<accession>A0A5C6AHI0</accession>
<dbReference type="OrthoDB" id="292488at2"/>
<sequence length="93" mass="9629">MLALEQVLEVRRLLDEGQLSRRAIAAATGVSRGSVGAIAKGERGLFGAPPVEPEVFRSAAAQRCPGCGGMVFLPCVLCEAVAHRQAVEGARAA</sequence>
<comment type="caution">
    <text evidence="1">The sequence shown here is derived from an EMBL/GenBank/DDBJ whole genome shotgun (WGS) entry which is preliminary data.</text>
</comment>
<protein>
    <submittedName>
        <fullName evidence="1">Uncharacterized protein</fullName>
    </submittedName>
</protein>
<keyword evidence="2" id="KW-1185">Reference proteome</keyword>
<reference evidence="1 2" key="1">
    <citation type="submission" date="2019-02" db="EMBL/GenBank/DDBJ databases">
        <title>Deep-cultivation of Planctomycetes and their phenomic and genomic characterization uncovers novel biology.</title>
        <authorList>
            <person name="Wiegand S."/>
            <person name="Jogler M."/>
            <person name="Boedeker C."/>
            <person name="Pinto D."/>
            <person name="Vollmers J."/>
            <person name="Rivas-Marin E."/>
            <person name="Kohn T."/>
            <person name="Peeters S.H."/>
            <person name="Heuer A."/>
            <person name="Rast P."/>
            <person name="Oberbeckmann S."/>
            <person name="Bunk B."/>
            <person name="Jeske O."/>
            <person name="Meyerdierks A."/>
            <person name="Storesund J.E."/>
            <person name="Kallscheuer N."/>
            <person name="Luecker S."/>
            <person name="Lage O.M."/>
            <person name="Pohl T."/>
            <person name="Merkel B.J."/>
            <person name="Hornburger P."/>
            <person name="Mueller R.-W."/>
            <person name="Bruemmer F."/>
            <person name="Labrenz M."/>
            <person name="Spormann A.M."/>
            <person name="Op Den Camp H."/>
            <person name="Overmann J."/>
            <person name="Amann R."/>
            <person name="Jetten M.S.M."/>
            <person name="Mascher T."/>
            <person name="Medema M.H."/>
            <person name="Devos D.P."/>
            <person name="Kaster A.-K."/>
            <person name="Ovreas L."/>
            <person name="Rohde M."/>
            <person name="Galperin M.Y."/>
            <person name="Jogler C."/>
        </authorList>
    </citation>
    <scope>NUCLEOTIDE SEQUENCE [LARGE SCALE GENOMIC DNA]</scope>
    <source>
        <strain evidence="1 2">Pla108</strain>
    </source>
</reference>
<proteinExistence type="predicted"/>
<evidence type="ECO:0000313" key="2">
    <source>
        <dbReference type="Proteomes" id="UP000317421"/>
    </source>
</evidence>
<organism evidence="1 2">
    <name type="scientific">Botrimarina colliarenosi</name>
    <dbReference type="NCBI Taxonomy" id="2528001"/>
    <lineage>
        <taxon>Bacteria</taxon>
        <taxon>Pseudomonadati</taxon>
        <taxon>Planctomycetota</taxon>
        <taxon>Planctomycetia</taxon>
        <taxon>Pirellulales</taxon>
        <taxon>Lacipirellulaceae</taxon>
        <taxon>Botrimarina</taxon>
    </lineage>
</organism>
<dbReference type="Proteomes" id="UP000317421">
    <property type="component" value="Unassembled WGS sequence"/>
</dbReference>
<dbReference type="EMBL" id="SJPR01000001">
    <property type="protein sequence ID" value="TWT99089.1"/>
    <property type="molecule type" value="Genomic_DNA"/>
</dbReference>
<dbReference type="AlphaFoldDB" id="A0A5C6AHI0"/>
<gene>
    <name evidence="1" type="ORF">Pla108_00220</name>
</gene>
<name>A0A5C6AHI0_9BACT</name>
<evidence type="ECO:0000313" key="1">
    <source>
        <dbReference type="EMBL" id="TWT99089.1"/>
    </source>
</evidence>